<evidence type="ECO:0000313" key="3">
    <source>
        <dbReference type="Proteomes" id="UP001162891"/>
    </source>
</evidence>
<gene>
    <name evidence="2" type="ORF">AMOR_43930</name>
</gene>
<evidence type="ECO:0000259" key="1">
    <source>
        <dbReference type="Pfam" id="PF01261"/>
    </source>
</evidence>
<dbReference type="RefSeq" id="WP_248354190.1">
    <property type="nucleotide sequence ID" value="NZ_AP025591.1"/>
</dbReference>
<dbReference type="SUPFAM" id="SSF51658">
    <property type="entry name" value="Xylose isomerase-like"/>
    <property type="match status" value="1"/>
</dbReference>
<organism evidence="2 3">
    <name type="scientific">Anaeromyxobacter oryzae</name>
    <dbReference type="NCBI Taxonomy" id="2918170"/>
    <lineage>
        <taxon>Bacteria</taxon>
        <taxon>Pseudomonadati</taxon>
        <taxon>Myxococcota</taxon>
        <taxon>Myxococcia</taxon>
        <taxon>Myxococcales</taxon>
        <taxon>Cystobacterineae</taxon>
        <taxon>Anaeromyxobacteraceae</taxon>
        <taxon>Anaeromyxobacter</taxon>
    </lineage>
</organism>
<dbReference type="InterPro" id="IPR050312">
    <property type="entry name" value="IolE/XylAMocC-like"/>
</dbReference>
<keyword evidence="3" id="KW-1185">Reference proteome</keyword>
<protein>
    <submittedName>
        <fullName evidence="2">Sugar phosphate isomerase/epimerase IoIE</fullName>
    </submittedName>
</protein>
<dbReference type="Pfam" id="PF01261">
    <property type="entry name" value="AP_endonuc_2"/>
    <property type="match status" value="1"/>
</dbReference>
<dbReference type="InterPro" id="IPR013022">
    <property type="entry name" value="Xyl_isomerase-like_TIM-brl"/>
</dbReference>
<keyword evidence="2" id="KW-0413">Isomerase</keyword>
<proteinExistence type="predicted"/>
<reference evidence="3" key="1">
    <citation type="journal article" date="2022" name="Int. J. Syst. Evol. Microbiol.">
        <title>Anaeromyxobacter oryzae sp. nov., Anaeromyxobacter diazotrophicus sp. nov. and Anaeromyxobacter paludicola sp. nov., isolated from paddy soils.</title>
        <authorList>
            <person name="Itoh H."/>
            <person name="Xu Z."/>
            <person name="Mise K."/>
            <person name="Masuda Y."/>
            <person name="Ushijima N."/>
            <person name="Hayakawa C."/>
            <person name="Shiratori Y."/>
            <person name="Senoo K."/>
        </authorList>
    </citation>
    <scope>NUCLEOTIDE SEQUENCE [LARGE SCALE GENOMIC DNA]</scope>
    <source>
        <strain evidence="3">Red232</strain>
    </source>
</reference>
<dbReference type="GO" id="GO:0016853">
    <property type="term" value="F:isomerase activity"/>
    <property type="evidence" value="ECO:0007669"/>
    <property type="project" value="UniProtKB-KW"/>
</dbReference>
<dbReference type="Proteomes" id="UP001162891">
    <property type="component" value="Chromosome"/>
</dbReference>
<evidence type="ECO:0000313" key="2">
    <source>
        <dbReference type="EMBL" id="BDG05397.1"/>
    </source>
</evidence>
<accession>A0ABN6MWR3</accession>
<name>A0ABN6MWR3_9BACT</name>
<dbReference type="EMBL" id="AP025591">
    <property type="protein sequence ID" value="BDG05397.1"/>
    <property type="molecule type" value="Genomic_DNA"/>
</dbReference>
<sequence>MIRVANAPCSWGVIENVEGARGGWTRVLDEMRDAGYAGTELGDWGFLPTDPDALRRELGARGLALVASWITVHLHDAARLAADEADALRAARQLAEVGGPEALVVLGNDPYTDPVRTANAGRIRPEHGLDDDRWRALARGADRIARAVRRETGLRTVFHHHAGTWVETPEETARLLATTDPAVLGLCLDTGHWRFGGGDPLLAIARHADRIWHVHFKDHAPEIADRSRREGWDAVRAVEHGVFCELGRGDVPFPSVVTALRERDYRGWIVVEQDVLPGMGSPGESARRNRKYLAGIGL</sequence>
<dbReference type="PANTHER" id="PTHR12110">
    <property type="entry name" value="HYDROXYPYRUVATE ISOMERASE"/>
    <property type="match status" value="1"/>
</dbReference>
<dbReference type="InterPro" id="IPR036237">
    <property type="entry name" value="Xyl_isomerase-like_sf"/>
</dbReference>
<dbReference type="PANTHER" id="PTHR12110:SF41">
    <property type="entry name" value="INOSOSE DEHYDRATASE"/>
    <property type="match status" value="1"/>
</dbReference>
<dbReference type="Gene3D" id="3.20.20.150">
    <property type="entry name" value="Divalent-metal-dependent TIM barrel enzymes"/>
    <property type="match status" value="1"/>
</dbReference>
<feature type="domain" description="Xylose isomerase-like TIM barrel" evidence="1">
    <location>
        <begin position="29"/>
        <end position="288"/>
    </location>
</feature>